<dbReference type="NCBIfam" id="TIGR01215">
    <property type="entry name" value="minE"/>
    <property type="match status" value="1"/>
</dbReference>
<evidence type="ECO:0000256" key="2">
    <source>
        <dbReference type="ARBA" id="ARBA00025265"/>
    </source>
</evidence>
<dbReference type="InterPro" id="IPR036707">
    <property type="entry name" value="MinE_sf"/>
</dbReference>
<dbReference type="GO" id="GO:0051301">
    <property type="term" value="P:cell division"/>
    <property type="evidence" value="ECO:0007669"/>
    <property type="project" value="UniProtKB-KW"/>
</dbReference>
<sequence>MLEFLLRFFGRETTSSKKIAKERLRLVLVHDRAGVSPHLLEALKNDLIKVISEYMDIDTAGLEVSLNQENDSVALVANIPILRVKRTFKTGTETAAKA</sequence>
<accession>A0A2T0AWL9</accession>
<dbReference type="Proteomes" id="UP000238415">
    <property type="component" value="Unassembled WGS sequence"/>
</dbReference>
<keyword evidence="3" id="KW-0131">Cell cycle</keyword>
<protein>
    <recommendedName>
        <fullName evidence="3">Cell division topological specificity factor</fullName>
    </recommendedName>
</protein>
<dbReference type="Gene3D" id="3.30.1070.10">
    <property type="entry name" value="Cell division topological specificity factor MinE"/>
    <property type="match status" value="1"/>
</dbReference>
<proteinExistence type="inferred from homology"/>
<keyword evidence="3 4" id="KW-0132">Cell division</keyword>
<dbReference type="OrthoDB" id="9796578at2"/>
<dbReference type="HAMAP" id="MF_00262">
    <property type="entry name" value="MinE"/>
    <property type="match status" value="1"/>
</dbReference>
<dbReference type="GO" id="GO:0032955">
    <property type="term" value="P:regulation of division septum assembly"/>
    <property type="evidence" value="ECO:0007669"/>
    <property type="project" value="InterPro"/>
</dbReference>
<evidence type="ECO:0000256" key="1">
    <source>
        <dbReference type="ARBA" id="ARBA00008168"/>
    </source>
</evidence>
<gene>
    <name evidence="3 4" type="primary">minE</name>
    <name evidence="4" type="ORF">MOHU_04870</name>
</gene>
<dbReference type="Pfam" id="PF03776">
    <property type="entry name" value="MinE"/>
    <property type="match status" value="1"/>
</dbReference>
<evidence type="ECO:0000313" key="5">
    <source>
        <dbReference type="Proteomes" id="UP000238415"/>
    </source>
</evidence>
<evidence type="ECO:0000256" key="3">
    <source>
        <dbReference type="HAMAP-Rule" id="MF_00262"/>
    </source>
</evidence>
<dbReference type="AlphaFoldDB" id="A0A2T0AWL9"/>
<evidence type="ECO:0000313" key="4">
    <source>
        <dbReference type="EMBL" id="PRR74987.1"/>
    </source>
</evidence>
<dbReference type="RefSeq" id="WP_106004512.1">
    <property type="nucleotide sequence ID" value="NZ_CP136418.1"/>
</dbReference>
<dbReference type="SUPFAM" id="SSF55229">
    <property type="entry name" value="Cell division protein MinE topological specificity domain"/>
    <property type="match status" value="1"/>
</dbReference>
<dbReference type="InterPro" id="IPR005527">
    <property type="entry name" value="MinE"/>
</dbReference>
<reference evidence="4 5" key="1">
    <citation type="submission" date="2018-03" db="EMBL/GenBank/DDBJ databases">
        <title>Genome sequence of Moorella humiferrea DSM 23265.</title>
        <authorList>
            <person name="Poehlein A."/>
            <person name="Daniel R."/>
        </authorList>
    </citation>
    <scope>NUCLEOTIDE SEQUENCE [LARGE SCALE GENOMIC DNA]</scope>
    <source>
        <strain evidence="4 5">DSM 23265</strain>
    </source>
</reference>
<comment type="caution">
    <text evidence="4">The sequence shown here is derived from an EMBL/GenBank/DDBJ whole genome shotgun (WGS) entry which is preliminary data.</text>
</comment>
<dbReference type="EMBL" id="PVXM01000006">
    <property type="protein sequence ID" value="PRR74987.1"/>
    <property type="molecule type" value="Genomic_DNA"/>
</dbReference>
<name>A0A2T0AWL9_9FIRM</name>
<keyword evidence="5" id="KW-1185">Reference proteome</keyword>
<comment type="similarity">
    <text evidence="1 3">Belongs to the MinE family.</text>
</comment>
<organism evidence="4 5">
    <name type="scientific">Neomoorella humiferrea</name>
    <dbReference type="NCBI Taxonomy" id="676965"/>
    <lineage>
        <taxon>Bacteria</taxon>
        <taxon>Bacillati</taxon>
        <taxon>Bacillota</taxon>
        <taxon>Clostridia</taxon>
        <taxon>Neomoorellales</taxon>
        <taxon>Neomoorellaceae</taxon>
        <taxon>Neomoorella</taxon>
    </lineage>
</organism>
<comment type="function">
    <text evidence="2 3">Prevents the cell division inhibition by proteins MinC and MinD at internal division sites while permitting inhibition at polar sites. This ensures cell division at the proper site by restricting the formation of a division septum at the midpoint of the long axis of the cell.</text>
</comment>